<evidence type="ECO:0000256" key="1">
    <source>
        <dbReference type="SAM" id="Phobius"/>
    </source>
</evidence>
<dbReference type="PANTHER" id="PTHR31325">
    <property type="entry name" value="OS01G0798800 PROTEIN-RELATED"/>
    <property type="match status" value="1"/>
</dbReference>
<dbReference type="EMBL" id="LT934113">
    <property type="protein sequence ID" value="VAH25964.1"/>
    <property type="molecule type" value="Genomic_DNA"/>
</dbReference>
<evidence type="ECO:0000313" key="3">
    <source>
        <dbReference type="EMBL" id="VAH25964.1"/>
    </source>
</evidence>
<keyword evidence="1" id="KW-1133">Transmembrane helix</keyword>
<feature type="transmembrane region" description="Helical" evidence="1">
    <location>
        <begin position="44"/>
        <end position="69"/>
    </location>
</feature>
<evidence type="ECO:0000259" key="2">
    <source>
        <dbReference type="Pfam" id="PF13968"/>
    </source>
</evidence>
<dbReference type="Proteomes" id="UP000324705">
    <property type="component" value="Chromosome 2A"/>
</dbReference>
<dbReference type="OMA" id="MFIWHIA"/>
<accession>A0A9R1NJA2</accession>
<reference evidence="3 4" key="1">
    <citation type="submission" date="2017-09" db="EMBL/GenBank/DDBJ databases">
        <authorList>
            <consortium name="International Durum Wheat Genome Sequencing Consortium (IDWGSC)"/>
            <person name="Milanesi L."/>
        </authorList>
    </citation>
    <scope>NUCLEOTIDE SEQUENCE [LARGE SCALE GENOMIC DNA]</scope>
    <source>
        <strain evidence="4">cv. Svevo</strain>
    </source>
</reference>
<name>A0A9R1NJA2_TRITD</name>
<dbReference type="InterPro" id="IPR007658">
    <property type="entry name" value="DUF594"/>
</dbReference>
<keyword evidence="1" id="KW-0812">Transmembrane</keyword>
<feature type="transmembrane region" description="Helical" evidence="1">
    <location>
        <begin position="217"/>
        <end position="241"/>
    </location>
</feature>
<protein>
    <recommendedName>
        <fullName evidence="2">DUF4220 domain-containing protein</fullName>
    </recommendedName>
</protein>
<feature type="transmembrane region" description="Helical" evidence="1">
    <location>
        <begin position="262"/>
        <end position="285"/>
    </location>
</feature>
<organism evidence="3 4">
    <name type="scientific">Triticum turgidum subsp. durum</name>
    <name type="common">Durum wheat</name>
    <name type="synonym">Triticum durum</name>
    <dbReference type="NCBI Taxonomy" id="4567"/>
    <lineage>
        <taxon>Eukaryota</taxon>
        <taxon>Viridiplantae</taxon>
        <taxon>Streptophyta</taxon>
        <taxon>Embryophyta</taxon>
        <taxon>Tracheophyta</taxon>
        <taxon>Spermatophyta</taxon>
        <taxon>Magnoliopsida</taxon>
        <taxon>Liliopsida</taxon>
        <taxon>Poales</taxon>
        <taxon>Poaceae</taxon>
        <taxon>BOP clade</taxon>
        <taxon>Pooideae</taxon>
        <taxon>Triticodae</taxon>
        <taxon>Triticeae</taxon>
        <taxon>Triticinae</taxon>
        <taxon>Triticum</taxon>
    </lineage>
</organism>
<keyword evidence="1" id="KW-0472">Membrane</keyword>
<dbReference type="InterPro" id="IPR025315">
    <property type="entry name" value="DUF4220"/>
</dbReference>
<proteinExistence type="predicted"/>
<keyword evidence="4" id="KW-1185">Reference proteome</keyword>
<dbReference type="Gramene" id="TRITD2Av1G021070.1">
    <property type="protein sequence ID" value="TRITD2Av1G021070.1"/>
    <property type="gene ID" value="TRITD2Av1G021070"/>
</dbReference>
<evidence type="ECO:0000313" key="4">
    <source>
        <dbReference type="Proteomes" id="UP000324705"/>
    </source>
</evidence>
<feature type="domain" description="DUF4220" evidence="2">
    <location>
        <begin position="55"/>
        <end position="336"/>
    </location>
</feature>
<dbReference type="AlphaFoldDB" id="A0A9R1NJA2"/>
<feature type="transmembrane region" description="Helical" evidence="1">
    <location>
        <begin position="12"/>
        <end position="32"/>
    </location>
</feature>
<sequence>MQALVEFCKYGFYILTMGMLVTPSATLTQSFVESGSSASSNCVSYLSVAVLLASFFESIGLTILGYLKIQRHIIGAERMEEQANDHQCDSNPESMKGYKHVVLQRPICIIDHLVRKQGRSITIEQIWDCCGNSADSKALKDLCLSFVLYQQLLEWRYFGQVCPEASLLKANDLVFKKLLLSEGDFKRAFSIIEAELGFCYDFFFTKYQYTFLSMESLVPLIPFLVLLKIILILTVGVFAFGKSLVLETPRPIIEVRGTETDYIITLLVLGIVLVMELAQAAFYLASDWVQVSLACRHVKKNCNAANAFIGRVIGFLRRIIISGALRDKIGQYSVIRMERIGPAEVSDAVKGAIARSLIRSNGNLTNGETLIRNNQRFEKCYWAFKNHSQLEVMFIWHIATEYCDISDDQTNGITPDNDRGVAVCLSKYCAYLIGSVPELLPYHEVDIRELTTKVAKERKQLFGSYKDSEVYDKMKKLDGTEEGDDPATVFKKGVKLGKQLASMTDVLERWKMMEDFWAQTILYVAPAHSTAKQHMQHLENGGEFLTHIWALLSHAGILNLNSDKDQGAQAEPASV</sequence>
<dbReference type="Pfam" id="PF13968">
    <property type="entry name" value="DUF4220"/>
    <property type="match status" value="1"/>
</dbReference>
<dbReference type="Pfam" id="PF04578">
    <property type="entry name" value="DUF594"/>
    <property type="match status" value="1"/>
</dbReference>
<gene>
    <name evidence="3" type="ORF">TRITD_2Av1G021070</name>
</gene>